<gene>
    <name evidence="1" type="ORF">SDC9_34709</name>
</gene>
<proteinExistence type="predicted"/>
<dbReference type="AlphaFoldDB" id="A0A644VD93"/>
<sequence length="39" mass="4401">METNENVMTPEEMAQLCGGIRYECVVDKDGNVTLRIILD</sequence>
<dbReference type="EMBL" id="VSSQ01000263">
    <property type="protein sequence ID" value="MPL88683.1"/>
    <property type="molecule type" value="Genomic_DNA"/>
</dbReference>
<comment type="caution">
    <text evidence="1">The sequence shown here is derived from an EMBL/GenBank/DDBJ whole genome shotgun (WGS) entry which is preliminary data.</text>
</comment>
<reference evidence="1" key="1">
    <citation type="submission" date="2019-08" db="EMBL/GenBank/DDBJ databases">
        <authorList>
            <person name="Kucharzyk K."/>
            <person name="Murdoch R.W."/>
            <person name="Higgins S."/>
            <person name="Loffler F."/>
        </authorList>
    </citation>
    <scope>NUCLEOTIDE SEQUENCE</scope>
</reference>
<name>A0A644VD93_9ZZZZ</name>
<accession>A0A644VD93</accession>
<evidence type="ECO:0000313" key="1">
    <source>
        <dbReference type="EMBL" id="MPL88683.1"/>
    </source>
</evidence>
<organism evidence="1">
    <name type="scientific">bioreactor metagenome</name>
    <dbReference type="NCBI Taxonomy" id="1076179"/>
    <lineage>
        <taxon>unclassified sequences</taxon>
        <taxon>metagenomes</taxon>
        <taxon>ecological metagenomes</taxon>
    </lineage>
</organism>
<protein>
    <submittedName>
        <fullName evidence="1">Uncharacterized protein</fullName>
    </submittedName>
</protein>